<accession>A0A7X1XIY8</accession>
<dbReference type="SUPFAM" id="SSF52540">
    <property type="entry name" value="P-loop containing nucleoside triphosphate hydrolases"/>
    <property type="match status" value="2"/>
</dbReference>
<dbReference type="InterPro" id="IPR027417">
    <property type="entry name" value="P-loop_NTPase"/>
</dbReference>
<evidence type="ECO:0000256" key="4">
    <source>
        <dbReference type="ARBA" id="ARBA00023136"/>
    </source>
</evidence>
<evidence type="ECO:0000256" key="2">
    <source>
        <dbReference type="ARBA" id="ARBA00022692"/>
    </source>
</evidence>
<comment type="subcellular location">
    <subcellularLocation>
        <location evidence="1">Membrane</location>
        <topology evidence="1">Multi-pass membrane protein</topology>
    </subcellularLocation>
</comment>
<keyword evidence="2 6" id="KW-0812">Transmembrane</keyword>
<keyword evidence="5" id="KW-0175">Coiled coil</keyword>
<organism evidence="7 8">
    <name type="scientific">Pseudomonas helleri</name>
    <dbReference type="NCBI Taxonomy" id="1608996"/>
    <lineage>
        <taxon>Bacteria</taxon>
        <taxon>Pseudomonadati</taxon>
        <taxon>Pseudomonadota</taxon>
        <taxon>Gammaproteobacteria</taxon>
        <taxon>Pseudomonadales</taxon>
        <taxon>Pseudomonadaceae</taxon>
        <taxon>Pseudomonas</taxon>
    </lineage>
</organism>
<feature type="transmembrane region" description="Helical" evidence="6">
    <location>
        <begin position="975"/>
        <end position="997"/>
    </location>
</feature>
<evidence type="ECO:0000256" key="1">
    <source>
        <dbReference type="ARBA" id="ARBA00004141"/>
    </source>
</evidence>
<dbReference type="InterPro" id="IPR029058">
    <property type="entry name" value="AB_hydrolase_fold"/>
</dbReference>
<reference evidence="7 8" key="1">
    <citation type="submission" date="2019-10" db="EMBL/GenBank/DDBJ databases">
        <title>Evaluation of single-gene subtyping targets for Pseudomonas.</title>
        <authorList>
            <person name="Reichler S.J."/>
            <person name="Orsi R.H."/>
            <person name="Wiedmann M."/>
            <person name="Martin N.H."/>
            <person name="Murphy S.I."/>
        </authorList>
    </citation>
    <scope>NUCLEOTIDE SEQUENCE [LARGE SCALE GENOMIC DNA]</scope>
    <source>
        <strain evidence="7 8">FSL R10-3254</strain>
    </source>
</reference>
<dbReference type="InterPro" id="IPR007941">
    <property type="entry name" value="DUF726"/>
</dbReference>
<evidence type="ECO:0000256" key="6">
    <source>
        <dbReference type="SAM" id="Phobius"/>
    </source>
</evidence>
<dbReference type="AlphaFoldDB" id="A0A7X1XIY8"/>
<dbReference type="Proteomes" id="UP000489190">
    <property type="component" value="Unassembled WGS sequence"/>
</dbReference>
<name>A0A7X1XIY8_9PSED</name>
<gene>
    <name evidence="7" type="ORF">GHO39_25340</name>
</gene>
<dbReference type="GO" id="GO:0016020">
    <property type="term" value="C:membrane"/>
    <property type="evidence" value="ECO:0007669"/>
    <property type="project" value="UniProtKB-SubCell"/>
</dbReference>
<keyword evidence="3 6" id="KW-1133">Transmembrane helix</keyword>
<feature type="coiled-coil region" evidence="5">
    <location>
        <begin position="383"/>
        <end position="449"/>
    </location>
</feature>
<dbReference type="RefSeq" id="WP_153330757.1">
    <property type="nucleotide sequence ID" value="NZ_WIWI01000105.1"/>
</dbReference>
<dbReference type="SUPFAM" id="SSF53474">
    <property type="entry name" value="alpha/beta-Hydrolases"/>
    <property type="match status" value="1"/>
</dbReference>
<dbReference type="Gene3D" id="3.40.50.1820">
    <property type="entry name" value="alpha/beta hydrolase"/>
    <property type="match status" value="1"/>
</dbReference>
<dbReference type="Gene3D" id="3.40.50.300">
    <property type="entry name" value="P-loop containing nucleotide triphosphate hydrolases"/>
    <property type="match status" value="2"/>
</dbReference>
<dbReference type="PANTHER" id="PTHR17920">
    <property type="entry name" value="TRANSMEMBRANE AND COILED-COIL DOMAIN-CONTAINING PROTEIN 4 TMCO4"/>
    <property type="match status" value="1"/>
</dbReference>
<proteinExistence type="predicted"/>
<evidence type="ECO:0000313" key="7">
    <source>
        <dbReference type="EMBL" id="MQT92426.1"/>
    </source>
</evidence>
<dbReference type="Pfam" id="PF05277">
    <property type="entry name" value="DUF726"/>
    <property type="match status" value="1"/>
</dbReference>
<protein>
    <submittedName>
        <fullName evidence="7">DUF726 domain-containing protein</fullName>
    </submittedName>
</protein>
<evidence type="ECO:0000256" key="5">
    <source>
        <dbReference type="SAM" id="Coils"/>
    </source>
</evidence>
<comment type="caution">
    <text evidence="7">The sequence shown here is derived from an EMBL/GenBank/DDBJ whole genome shotgun (WGS) entry which is preliminary data.</text>
</comment>
<evidence type="ECO:0000313" key="8">
    <source>
        <dbReference type="Proteomes" id="UP000489190"/>
    </source>
</evidence>
<dbReference type="PANTHER" id="PTHR17920:SF3">
    <property type="entry name" value="TRANSMEMBRANE AND COILED-COIL DOMAIN-CONTAINING PROTEIN 4"/>
    <property type="match status" value="1"/>
</dbReference>
<keyword evidence="4 6" id="KW-0472">Membrane</keyword>
<sequence length="1081" mass="120174">MLQPFSFRTSSSASPDTTEANIFIHGYSAGHSDKDQQFLLEKIPTQLSHYTNIFAFWPSSHYLHFDKSSLWALGTAGLSFGTGSPVWSFGYWGVAGSFAKDRMKNFTDARSRAERMGVVLLEQLKEYLRDNHPQINTINLIGHSLGGRVVISTLRAFTHKQPLAINDVLLMAAAVEVTPVEARAMRSLLQGRLINAYSKKDRTLLLNWGETCLGRNDVEHFESVEMNDFGHTDYWERLPEVLAETRFKVPTHISPTQVQEPAATVSPLFAPEEPDAEHEMTLKLDSPEDVYQHINDELTLLIGELSQPSADEALKQAQREAHKRLTEHQAILLKRLAELEQNAEWNTFTIAFYGETGAGKSTLIETLRILLQEPSKQASQQAFSELREQYGLSEDNLQRLQQRIELTEARLSELTQELSATLQRYEPPHREAQSALDQANARSSDLTQRLGHTLEQHEQLHANALDAVTHLQALLAERKSTASLWQKLLNRFRKMPEEIQLGQATDALTAATATRDSTAATLAEEQHKAQQEQRVLERQLGEIVATRDQACTALGEQQTETAHHQHTLIQQRQNNESQSAQLLVQLESLADGEIIGDGRADYTRQTQRYDLELNGQPFALLDVPGIEGKEGLVLSEIERAVQTAHAVFYVTNQPAPPQTGDAQRQGTLEKIKQHLGAQTEVWTIFNKKITNPKQSLTGRPLISDDENNSLAGLNEKMREQLGKHYQEVFPLTALPAFLASTDHFVPGSQNAKRRSKVLSDFSSDQLLEKSGVRAFLQLLGGPLIGNGKTKIIRANFNKANEALNHTQETLSGIQQTLTALSKKLGQEELSAKSQLNSSFLALKKRLESCSETLIDDFASKVRTLVYARIEDDISNDDFKNELGSQLKSQQRRLSKLLPKALNVEVGKFQSAAEDILARFEKHAQELTMSYAKLGSTRLNEHFDLKIKIDNGVNVAGLLGGLLGIAAAPFTGGASLWVAGAAVVSVLVSIGKAVWSAFSSDYKKSQQREATEKNLRTATEQLRAALRDNLKIAISDMHNTIAQLDLALEAPAKQAAAQVQTLARCTHRLKNLSRQIETAGNL</sequence>
<dbReference type="EMBL" id="WIWI01000105">
    <property type="protein sequence ID" value="MQT92426.1"/>
    <property type="molecule type" value="Genomic_DNA"/>
</dbReference>
<evidence type="ECO:0000256" key="3">
    <source>
        <dbReference type="ARBA" id="ARBA00022989"/>
    </source>
</evidence>